<sequence>MTNAFHEGPDEAQLREFQDAPAASTSKLIDFDDASVIMLKTNPPQFILRVKGVKQWSNMKVDLVPLVYVRQPEYWGIEVVGTLSGVGLPIETPYDVSLNVTGTLGTRGVEVVGATKRERIDVIAGTGPAEGDWTAFFNRQPPGPFTLTVTGRLQMPTPGYKVTLTKTAPQGINPRDLLLDLTITPPSGPVIQVVTEVEVVYRERTESGYDTVTILPGGPSIKVEEVS</sequence>
<reference evidence="1 2" key="1">
    <citation type="submission" date="2023-07" db="EMBL/GenBank/DDBJ databases">
        <title>Sequencing the genomes of 1000 actinobacteria strains.</title>
        <authorList>
            <person name="Klenk H.-P."/>
        </authorList>
    </citation>
    <scope>NUCLEOTIDE SEQUENCE [LARGE SCALE GENOMIC DNA]</scope>
    <source>
        <strain evidence="1 2">DSM 44710</strain>
    </source>
</reference>
<keyword evidence="2" id="KW-1185">Reference proteome</keyword>
<accession>A0ABT9MQA4</accession>
<dbReference type="EMBL" id="JAUSRA010000001">
    <property type="protein sequence ID" value="MDP9793588.1"/>
    <property type="molecule type" value="Genomic_DNA"/>
</dbReference>
<proteinExistence type="predicted"/>
<dbReference type="Proteomes" id="UP001240984">
    <property type="component" value="Unassembled WGS sequence"/>
</dbReference>
<protein>
    <submittedName>
        <fullName evidence="1">Uncharacterized protein</fullName>
    </submittedName>
</protein>
<evidence type="ECO:0000313" key="2">
    <source>
        <dbReference type="Proteomes" id="UP001240984"/>
    </source>
</evidence>
<gene>
    <name evidence="1" type="ORF">J2S43_002100</name>
</gene>
<organism evidence="1 2">
    <name type="scientific">Catenuloplanes nepalensis</name>
    <dbReference type="NCBI Taxonomy" id="587533"/>
    <lineage>
        <taxon>Bacteria</taxon>
        <taxon>Bacillati</taxon>
        <taxon>Actinomycetota</taxon>
        <taxon>Actinomycetes</taxon>
        <taxon>Micromonosporales</taxon>
        <taxon>Micromonosporaceae</taxon>
        <taxon>Catenuloplanes</taxon>
    </lineage>
</organism>
<name>A0ABT9MQA4_9ACTN</name>
<evidence type="ECO:0000313" key="1">
    <source>
        <dbReference type="EMBL" id="MDP9793588.1"/>
    </source>
</evidence>
<dbReference type="RefSeq" id="WP_306828651.1">
    <property type="nucleotide sequence ID" value="NZ_JAUSRA010000001.1"/>
</dbReference>
<comment type="caution">
    <text evidence="1">The sequence shown here is derived from an EMBL/GenBank/DDBJ whole genome shotgun (WGS) entry which is preliminary data.</text>
</comment>